<evidence type="ECO:0000313" key="8">
    <source>
        <dbReference type="EMBL" id="RKR19651.1"/>
    </source>
</evidence>
<comment type="catalytic activity">
    <reaction evidence="6">
        <text>3-hydroxy-L-kynurenine + H2O = 3-hydroxyanthranilate + L-alanine + H(+)</text>
        <dbReference type="Rhea" id="RHEA:25143"/>
        <dbReference type="ChEBI" id="CHEBI:15377"/>
        <dbReference type="ChEBI" id="CHEBI:15378"/>
        <dbReference type="ChEBI" id="CHEBI:36559"/>
        <dbReference type="ChEBI" id="CHEBI:57972"/>
        <dbReference type="ChEBI" id="CHEBI:58125"/>
        <dbReference type="EC" id="3.7.1.3"/>
    </reaction>
</comment>
<dbReference type="HAMAP" id="MF_01970">
    <property type="entry name" value="Kynureninase"/>
    <property type="match status" value="1"/>
</dbReference>
<comment type="subunit">
    <text evidence="4 6">Homodimer.</text>
</comment>
<dbReference type="Pfam" id="PF22580">
    <property type="entry name" value="KYNU_C"/>
    <property type="match status" value="1"/>
</dbReference>
<dbReference type="PIRSF" id="PIRSF038800">
    <property type="entry name" value="KYNU"/>
    <property type="match status" value="1"/>
</dbReference>
<feature type="binding site" evidence="4">
    <location>
        <position position="218"/>
    </location>
    <ligand>
        <name>pyridoxal 5'-phosphate</name>
        <dbReference type="ChEBI" id="CHEBI:597326"/>
    </ligand>
</feature>
<keyword evidence="2 4" id="KW-0378">Hydrolase</keyword>
<dbReference type="UniPathway" id="UPA00253">
    <property type="reaction ID" value="UER00329"/>
</dbReference>
<organism evidence="8 9">
    <name type="scientific">Arthrobacter oryzae</name>
    <dbReference type="NCBI Taxonomy" id="409290"/>
    <lineage>
        <taxon>Bacteria</taxon>
        <taxon>Bacillati</taxon>
        <taxon>Actinomycetota</taxon>
        <taxon>Actinomycetes</taxon>
        <taxon>Micrococcales</taxon>
        <taxon>Micrococcaceae</taxon>
        <taxon>Arthrobacter</taxon>
    </lineage>
</organism>
<evidence type="ECO:0000256" key="6">
    <source>
        <dbReference type="PIRNR" id="PIRNR038800"/>
    </source>
</evidence>
<keyword evidence="1 4" id="KW-0662">Pyridine nucleotide biosynthesis</keyword>
<dbReference type="AlphaFoldDB" id="A0A495ESQ1"/>
<dbReference type="GO" id="GO:0019805">
    <property type="term" value="P:quinolinate biosynthetic process"/>
    <property type="evidence" value="ECO:0007669"/>
    <property type="project" value="UniProtKB-UniRule"/>
</dbReference>
<dbReference type="GO" id="GO:0030429">
    <property type="term" value="F:kynureninase activity"/>
    <property type="evidence" value="ECO:0007669"/>
    <property type="project" value="UniProtKB-UniRule"/>
</dbReference>
<dbReference type="InterPro" id="IPR015422">
    <property type="entry name" value="PyrdxlP-dep_Trfase_small"/>
</dbReference>
<dbReference type="GO" id="GO:0009435">
    <property type="term" value="P:NAD+ biosynthetic process"/>
    <property type="evidence" value="ECO:0007669"/>
    <property type="project" value="UniProtKB-UniRule"/>
</dbReference>
<dbReference type="EMBL" id="RBIR01000004">
    <property type="protein sequence ID" value="RKR19651.1"/>
    <property type="molecule type" value="Genomic_DNA"/>
</dbReference>
<dbReference type="NCBIfam" id="TIGR01814">
    <property type="entry name" value="kynureninase"/>
    <property type="match status" value="1"/>
</dbReference>
<feature type="binding site" evidence="4">
    <location>
        <position position="273"/>
    </location>
    <ligand>
        <name>pyridoxal 5'-phosphate</name>
        <dbReference type="ChEBI" id="CHEBI:597326"/>
    </ligand>
</feature>
<comment type="caution">
    <text evidence="4">Lacks conserved residue(s) required for the propagation of feature annotation.</text>
</comment>
<feature type="modified residue" description="N6-(pyridoxal phosphate)lysine" evidence="4">
    <location>
        <position position="244"/>
    </location>
</feature>
<accession>A0A495ESQ1</accession>
<dbReference type="GO" id="GO:0005737">
    <property type="term" value="C:cytoplasm"/>
    <property type="evidence" value="ECO:0007669"/>
    <property type="project" value="UniProtKB-UniRule"/>
</dbReference>
<comment type="pathway">
    <text evidence="4 6">Amino-acid degradation; L-kynurenine degradation; L-alanine and anthranilate from L-kynurenine: step 1/1.</text>
</comment>
<gene>
    <name evidence="4" type="primary">kynU</name>
    <name evidence="8" type="ORF">C8D78_2402</name>
</gene>
<comment type="function">
    <text evidence="4 6">Catalyzes the cleavage of L-kynurenine (L-Kyn) and L-3-hydroxykynurenine (L-3OHKyn) into anthranilic acid (AA) and 3-hydroxyanthranilic acid (3-OHAA), respectively.</text>
</comment>
<evidence type="ECO:0000256" key="5">
    <source>
        <dbReference type="NCBIfam" id="TIGR01814"/>
    </source>
</evidence>
<comment type="catalytic activity">
    <reaction evidence="4 6">
        <text>L-kynurenine + H2O = anthranilate + L-alanine + H(+)</text>
        <dbReference type="Rhea" id="RHEA:16813"/>
        <dbReference type="ChEBI" id="CHEBI:15377"/>
        <dbReference type="ChEBI" id="CHEBI:15378"/>
        <dbReference type="ChEBI" id="CHEBI:16567"/>
        <dbReference type="ChEBI" id="CHEBI:57959"/>
        <dbReference type="ChEBI" id="CHEBI:57972"/>
        <dbReference type="EC" id="3.7.1.3"/>
    </reaction>
</comment>
<dbReference type="SUPFAM" id="SSF53383">
    <property type="entry name" value="PLP-dependent transferases"/>
    <property type="match status" value="1"/>
</dbReference>
<dbReference type="Gene3D" id="3.40.640.10">
    <property type="entry name" value="Type I PLP-dependent aspartate aminotransferase-like (Major domain)"/>
    <property type="match status" value="1"/>
</dbReference>
<dbReference type="GO" id="GO:0097053">
    <property type="term" value="P:L-kynurenine catabolic process"/>
    <property type="evidence" value="ECO:0007669"/>
    <property type="project" value="UniProtKB-UniRule"/>
</dbReference>
<evidence type="ECO:0000256" key="7">
    <source>
        <dbReference type="SAM" id="MobiDB-lite"/>
    </source>
</evidence>
<evidence type="ECO:0000256" key="3">
    <source>
        <dbReference type="ARBA" id="ARBA00022898"/>
    </source>
</evidence>
<dbReference type="GO" id="GO:0019441">
    <property type="term" value="P:L-tryptophan catabolic process to kynurenine"/>
    <property type="evidence" value="ECO:0007669"/>
    <property type="project" value="TreeGrafter"/>
</dbReference>
<feature type="binding site" evidence="4">
    <location>
        <begin position="141"/>
        <end position="144"/>
    </location>
    <ligand>
        <name>pyridoxal 5'-phosphate</name>
        <dbReference type="ChEBI" id="CHEBI:597326"/>
    </ligand>
</feature>
<comment type="caution">
    <text evidence="8">The sequence shown here is derived from an EMBL/GenBank/DDBJ whole genome shotgun (WGS) entry which is preliminary data.</text>
</comment>
<sequence>MNGINSHAAGESADSLRQRARALDAADPLAGYREHFVGTDTDLSYLDGNSLGRPLKRSVTDISEFIQESWGGRLIRGWDEEWLQLPQTIGDQLGRAVLGAAPGQTIIADSTTVVLYKLIRAALAAVTNPARTEIVLDTDNFPTDRYLVEGIAREKGLTLRWIDADPASGVTVDQVRAATGPATAVVVLSQIAYRSGFLADLPAVTAAIHDAGALVVWDLCHSAGSVEIALDDADVDFAAGCTYKYLNGGPGSPAFAYVNARHLPGLQQPIWGWMGRKDAFEMGPGYEAAPGIRGFLSGTPAIFGMLAMRGTLDLIEEVGMAALREKSRLLTAFALELYDAWLAPVGVELSTPRDPELRGSHVTIDHPAFREMTATLWDQDVIPDFRAPQGIRIGLSPLSTSFEELYRGVAAIRELLAGSENGSASRDRAAGGAGSFDKTADVPLN</sequence>
<dbReference type="InterPro" id="IPR010111">
    <property type="entry name" value="Kynureninase"/>
</dbReference>
<feature type="region of interest" description="Disordered" evidence="7">
    <location>
        <begin position="422"/>
        <end position="445"/>
    </location>
</feature>
<dbReference type="InterPro" id="IPR015421">
    <property type="entry name" value="PyrdxlP-dep_Trfase_major"/>
</dbReference>
<feature type="binding site" evidence="4">
    <location>
        <position position="243"/>
    </location>
    <ligand>
        <name>pyridoxal 5'-phosphate</name>
        <dbReference type="ChEBI" id="CHEBI:597326"/>
    </ligand>
</feature>
<feature type="binding site" evidence="4">
    <location>
        <position position="221"/>
    </location>
    <ligand>
        <name>pyridoxal 5'-phosphate</name>
        <dbReference type="ChEBI" id="CHEBI:597326"/>
    </ligand>
</feature>
<dbReference type="PANTHER" id="PTHR14084">
    <property type="entry name" value="KYNURENINASE"/>
    <property type="match status" value="1"/>
</dbReference>
<comment type="cofactor">
    <cofactor evidence="4 6">
        <name>pyridoxal 5'-phosphate</name>
        <dbReference type="ChEBI" id="CHEBI:597326"/>
    </cofactor>
</comment>
<dbReference type="PANTHER" id="PTHR14084:SF0">
    <property type="entry name" value="KYNURENINASE"/>
    <property type="match status" value="1"/>
</dbReference>
<protein>
    <recommendedName>
        <fullName evidence="4 5">Kynureninase</fullName>
        <ecNumber evidence="4 5">3.7.1.3</ecNumber>
    </recommendedName>
    <alternativeName>
        <fullName evidence="4">L-kynurenine hydrolase</fullName>
    </alternativeName>
</protein>
<dbReference type="Proteomes" id="UP000276055">
    <property type="component" value="Unassembled WGS sequence"/>
</dbReference>
<name>A0A495ESQ1_9MICC</name>
<feature type="binding site" evidence="4">
    <location>
        <position position="112"/>
    </location>
    <ligand>
        <name>pyridoxal 5'-phosphate</name>
        <dbReference type="ChEBI" id="CHEBI:597326"/>
    </ligand>
</feature>
<dbReference type="OrthoDB" id="9812626at2"/>
<dbReference type="GO" id="GO:0030170">
    <property type="term" value="F:pyridoxal phosphate binding"/>
    <property type="evidence" value="ECO:0007669"/>
    <property type="project" value="UniProtKB-UniRule"/>
</dbReference>
<reference evidence="8 9" key="1">
    <citation type="submission" date="2018-10" db="EMBL/GenBank/DDBJ databases">
        <title>Genomic Encyclopedia of Type Strains, Phase IV (KMG-IV): sequencing the most valuable type-strain genomes for metagenomic binning, comparative biology and taxonomic classification.</title>
        <authorList>
            <person name="Goeker M."/>
        </authorList>
    </citation>
    <scope>NUCLEOTIDE SEQUENCE [LARGE SCALE GENOMIC DNA]</scope>
    <source>
        <strain evidence="8 9">DSM 25586</strain>
    </source>
</reference>
<feature type="binding site" evidence="4">
    <location>
        <position position="111"/>
    </location>
    <ligand>
        <name>pyridoxal 5'-phosphate</name>
        <dbReference type="ChEBI" id="CHEBI:597326"/>
    </ligand>
</feature>
<evidence type="ECO:0000256" key="1">
    <source>
        <dbReference type="ARBA" id="ARBA00022642"/>
    </source>
</evidence>
<comment type="pathway">
    <text evidence="4 6">Cofactor biosynthesis; NAD(+) biosynthesis; quinolinate from L-kynurenine: step 2/3.</text>
</comment>
<dbReference type="InterPro" id="IPR015424">
    <property type="entry name" value="PyrdxlP-dep_Trfase"/>
</dbReference>
<dbReference type="GO" id="GO:0043420">
    <property type="term" value="P:anthranilate metabolic process"/>
    <property type="evidence" value="ECO:0007669"/>
    <property type="project" value="TreeGrafter"/>
</dbReference>
<dbReference type="RefSeq" id="WP_120953918.1">
    <property type="nucleotide sequence ID" value="NZ_RBIR01000004.1"/>
</dbReference>
<evidence type="ECO:0000313" key="9">
    <source>
        <dbReference type="Proteomes" id="UP000276055"/>
    </source>
</evidence>
<feature type="binding site" evidence="4">
    <location>
        <position position="299"/>
    </location>
    <ligand>
        <name>pyridoxal 5'-phosphate</name>
        <dbReference type="ChEBI" id="CHEBI:597326"/>
    </ligand>
</feature>
<dbReference type="Gene3D" id="3.90.1150.10">
    <property type="entry name" value="Aspartate Aminotransferase, domain 1"/>
    <property type="match status" value="1"/>
</dbReference>
<proteinExistence type="inferred from homology"/>
<dbReference type="EC" id="3.7.1.3" evidence="4 5"/>
<evidence type="ECO:0000256" key="2">
    <source>
        <dbReference type="ARBA" id="ARBA00022801"/>
    </source>
</evidence>
<evidence type="ECO:0000256" key="4">
    <source>
        <dbReference type="HAMAP-Rule" id="MF_01970"/>
    </source>
</evidence>
<dbReference type="UniPathway" id="UPA00334">
    <property type="reaction ID" value="UER00455"/>
</dbReference>
<keyword evidence="3 4" id="KW-0663">Pyridoxal phosphate</keyword>
<comment type="similarity">
    <text evidence="4 6">Belongs to the kynureninase family.</text>
</comment>